<evidence type="ECO:0000313" key="7">
    <source>
        <dbReference type="EMBL" id="MQS51558.1"/>
    </source>
</evidence>
<comment type="similarity">
    <text evidence="1 4">Belongs to the prolyl-tRNA editing family. YbaK/EbsC subfamily.</text>
</comment>
<evidence type="ECO:0000259" key="5">
    <source>
        <dbReference type="Pfam" id="PF04073"/>
    </source>
</evidence>
<dbReference type="SUPFAM" id="SSF55826">
    <property type="entry name" value="YbaK/ProRS associated domain"/>
    <property type="match status" value="1"/>
</dbReference>
<keyword evidence="3 4" id="KW-0456">Lyase</keyword>
<dbReference type="Proteomes" id="UP000436655">
    <property type="component" value="Unassembled WGS sequence"/>
</dbReference>
<organism evidence="7 8">
    <name type="scientific">Companilactobacillus mishanensis</name>
    <dbReference type="NCBI Taxonomy" id="2486008"/>
    <lineage>
        <taxon>Bacteria</taxon>
        <taxon>Bacillati</taxon>
        <taxon>Bacillota</taxon>
        <taxon>Bacilli</taxon>
        <taxon>Lactobacillales</taxon>
        <taxon>Lactobacillaceae</taxon>
        <taxon>Companilactobacillus</taxon>
    </lineage>
</organism>
<evidence type="ECO:0000256" key="3">
    <source>
        <dbReference type="ARBA" id="ARBA00023239"/>
    </source>
</evidence>
<proteinExistence type="inferred from homology"/>
<feature type="domain" description="YbaK/aminoacyl-tRNA synthetase-associated" evidence="5">
    <location>
        <begin position="43"/>
        <end position="153"/>
    </location>
</feature>
<reference evidence="8 9" key="1">
    <citation type="journal article" date="2019" name="Syst. Appl. Microbiol.">
        <title>Polyphasic characterization of two novel Lactobacillus spp. isolated from blown salami packages: Description of Lactobacillus halodurans sp. nov. and Lactobacillus salsicarnum sp. nov.</title>
        <authorList>
            <person name="Schuster J.A."/>
            <person name="Klingl A."/>
            <person name="Vogel R.F."/>
            <person name="Ehrmann M.A."/>
        </authorList>
    </citation>
    <scope>NUCLEOTIDE SEQUENCE [LARGE SCALE GENOMIC DNA]</scope>
    <source>
        <strain evidence="6 9">TMW 1.2098</strain>
        <strain evidence="7 8">TMW 1.2118</strain>
    </source>
</reference>
<name>A0A5P0ZEV7_9LACO</name>
<dbReference type="InterPro" id="IPR004369">
    <property type="entry name" value="Prolyl-tRNA_editing_YbaK/EbsC"/>
</dbReference>
<evidence type="ECO:0000256" key="2">
    <source>
        <dbReference type="ARBA" id="ARBA00022917"/>
    </source>
</evidence>
<dbReference type="PIRSF" id="PIRSF006181">
    <property type="entry name" value="EbsC_YbaK"/>
    <property type="match status" value="1"/>
</dbReference>
<dbReference type="InterPro" id="IPR036754">
    <property type="entry name" value="YbaK/aa-tRNA-synt-asso_dom_sf"/>
</dbReference>
<evidence type="ECO:0000313" key="8">
    <source>
        <dbReference type="Proteomes" id="UP000380386"/>
    </source>
</evidence>
<dbReference type="InterPro" id="IPR007214">
    <property type="entry name" value="YbaK/aa-tRNA-synth-assoc-dom"/>
</dbReference>
<dbReference type="Pfam" id="PF04073">
    <property type="entry name" value="tRNA_edit"/>
    <property type="match status" value="1"/>
</dbReference>
<dbReference type="PANTHER" id="PTHR30411">
    <property type="entry name" value="CYTOPLASMIC PROTEIN"/>
    <property type="match status" value="1"/>
</dbReference>
<evidence type="ECO:0000313" key="9">
    <source>
        <dbReference type="Proteomes" id="UP000436655"/>
    </source>
</evidence>
<dbReference type="GO" id="GO:0016829">
    <property type="term" value="F:lyase activity"/>
    <property type="evidence" value="ECO:0007669"/>
    <property type="project" value="UniProtKB-KW"/>
</dbReference>
<protein>
    <recommendedName>
        <fullName evidence="4">Cys-tRNA(Pro)/Cys-tRNA(Cys) deacylase</fullName>
        <ecNumber evidence="4">4.2.-.-</ecNumber>
    </recommendedName>
</protein>
<accession>A0A5P0ZEV7</accession>
<gene>
    <name evidence="7" type="ORF">FHL02_00835</name>
    <name evidence="6" type="ORF">FHL03_02435</name>
</gene>
<dbReference type="OrthoDB" id="9809296at2"/>
<dbReference type="Proteomes" id="UP000380386">
    <property type="component" value="Unassembled WGS sequence"/>
</dbReference>
<evidence type="ECO:0000256" key="4">
    <source>
        <dbReference type="PIRNR" id="PIRNR006181"/>
    </source>
</evidence>
<reference evidence="6" key="2">
    <citation type="submission" date="2019-05" db="EMBL/GenBank/DDBJ databases">
        <authorList>
            <person name="Schuster J.A."/>
            <person name="Ehrmann M.A."/>
        </authorList>
    </citation>
    <scope>NUCLEOTIDE SEQUENCE</scope>
    <source>
        <strain evidence="6">TMW 1.2098</strain>
    </source>
</reference>
<keyword evidence="2 4" id="KW-0648">Protein biosynthesis</keyword>
<dbReference type="AlphaFoldDB" id="A0A5P0ZEV7"/>
<dbReference type="GO" id="GO:0006412">
    <property type="term" value="P:translation"/>
    <property type="evidence" value="ECO:0007669"/>
    <property type="project" value="UniProtKB-KW"/>
</dbReference>
<sequence>MGKKKKVSKTLVEKILDKEKVEYIPTMFETETKGDTQEIVTNENEREGYKIYKTLVLTGNKTGPLVGMVALDKHVSYKKLAKLSGNKKIGMVPLKDLVKTSGFEHGANSPVGIHSLHNYPIYFDNEADKADKIVVSAGKVGYSLIVEPHDLAKVVNATFGDFAVVEPE</sequence>
<comment type="caution">
    <text evidence="7">The sequence shown here is derived from an EMBL/GenBank/DDBJ whole genome shotgun (WGS) entry which is preliminary data.</text>
</comment>
<dbReference type="EC" id="4.2.-.-" evidence="4"/>
<evidence type="ECO:0000256" key="1">
    <source>
        <dbReference type="ARBA" id="ARBA00009798"/>
    </source>
</evidence>
<dbReference type="EMBL" id="VDFM01000001">
    <property type="protein sequence ID" value="MQS51558.1"/>
    <property type="molecule type" value="Genomic_DNA"/>
</dbReference>
<dbReference type="EMBL" id="VDFN01000001">
    <property type="protein sequence ID" value="MQS44340.1"/>
    <property type="molecule type" value="Genomic_DNA"/>
</dbReference>
<keyword evidence="9" id="KW-1185">Reference proteome</keyword>
<dbReference type="GO" id="GO:0002161">
    <property type="term" value="F:aminoacyl-tRNA deacylase activity"/>
    <property type="evidence" value="ECO:0007669"/>
    <property type="project" value="InterPro"/>
</dbReference>
<dbReference type="RefSeq" id="WP_125702996.1">
    <property type="nucleotide sequence ID" value="NZ_JBHTOO010000003.1"/>
</dbReference>
<evidence type="ECO:0000313" key="6">
    <source>
        <dbReference type="EMBL" id="MQS44340.1"/>
    </source>
</evidence>
<dbReference type="Gene3D" id="3.90.960.10">
    <property type="entry name" value="YbaK/aminoacyl-tRNA synthetase-associated domain"/>
    <property type="match status" value="1"/>
</dbReference>
<dbReference type="PANTHER" id="PTHR30411:SF0">
    <property type="entry name" value="CYS-TRNA(PRO)_CYS-TRNA(CYS) DEACYLASE YBAK"/>
    <property type="match status" value="1"/>
</dbReference>